<dbReference type="PANTHER" id="PTHR48079:SF6">
    <property type="entry name" value="NAD(P)-BINDING DOMAIN-CONTAINING PROTEIN-RELATED"/>
    <property type="match status" value="1"/>
</dbReference>
<dbReference type="Gene3D" id="3.40.50.720">
    <property type="entry name" value="NAD(P)-binding Rossmann-like Domain"/>
    <property type="match status" value="1"/>
</dbReference>
<evidence type="ECO:0000313" key="1">
    <source>
        <dbReference type="EMBL" id="KAK7735932.1"/>
    </source>
</evidence>
<dbReference type="EMBL" id="JAJSPL020000036">
    <property type="protein sequence ID" value="KAK7735932.1"/>
    <property type="molecule type" value="Genomic_DNA"/>
</dbReference>
<proteinExistence type="predicted"/>
<dbReference type="InterPro" id="IPR051783">
    <property type="entry name" value="NAD(P)-dependent_oxidoreduct"/>
</dbReference>
<sequence>MGPFLFTCPDIPPLQFHRRGTFPASIFQAGSRPPIPKQTHLLQREHPDVPLKALIRSDDKASRLKSRYPKVAAVMGDLDSLTVLEEESRSADIVINCAPDITHDSGIGAVLSGLEGGGPTASTGQREQGQGGRKGFYIHTSGAATFYDEPGGVRGERVYDDMADMDEILGTAPTKTHMATDDLVRSAHPARAALHRQGLRLGLPDRPGENVSGWVHVLDLARAFGLLVDDALGALRQGGAAASAASAAATAAAAAAPADPAGFPLWGPRAYYFASGEEVAFRDLQGAIVPVLYGHGVIPSQAVRSVTHTEAARTCLAGGTDYDPDAPLPPPDSWVVHLATWFGVNMRIRPSRLLALGWKPERSTLEAWKEAFEIYLGGLKE</sequence>
<evidence type="ECO:0000313" key="2">
    <source>
        <dbReference type="Proteomes" id="UP001320245"/>
    </source>
</evidence>
<dbReference type="InterPro" id="IPR036291">
    <property type="entry name" value="NAD(P)-bd_dom_sf"/>
</dbReference>
<dbReference type="Proteomes" id="UP001320245">
    <property type="component" value="Unassembled WGS sequence"/>
</dbReference>
<accession>A0AAN9U3X5</accession>
<dbReference type="SUPFAM" id="SSF51735">
    <property type="entry name" value="NAD(P)-binding Rossmann-fold domains"/>
    <property type="match status" value="1"/>
</dbReference>
<keyword evidence="2" id="KW-1185">Reference proteome</keyword>
<dbReference type="PANTHER" id="PTHR48079">
    <property type="entry name" value="PROTEIN YEEZ"/>
    <property type="match status" value="1"/>
</dbReference>
<name>A0AAN9U3X5_9PEZI</name>
<gene>
    <name evidence="1" type="ORF">SLS53_007310</name>
</gene>
<protein>
    <recommendedName>
        <fullName evidence="3">NAD(P)-binding domain-containing protein</fullName>
    </recommendedName>
</protein>
<evidence type="ECO:0008006" key="3">
    <source>
        <dbReference type="Google" id="ProtNLM"/>
    </source>
</evidence>
<comment type="caution">
    <text evidence="1">The sequence shown here is derived from an EMBL/GenBank/DDBJ whole genome shotgun (WGS) entry which is preliminary data.</text>
</comment>
<dbReference type="AlphaFoldDB" id="A0AAN9U3X5"/>
<organism evidence="1 2">
    <name type="scientific">Cytospora paraplurivora</name>
    <dbReference type="NCBI Taxonomy" id="2898453"/>
    <lineage>
        <taxon>Eukaryota</taxon>
        <taxon>Fungi</taxon>
        <taxon>Dikarya</taxon>
        <taxon>Ascomycota</taxon>
        <taxon>Pezizomycotina</taxon>
        <taxon>Sordariomycetes</taxon>
        <taxon>Sordariomycetidae</taxon>
        <taxon>Diaporthales</taxon>
        <taxon>Cytosporaceae</taxon>
        <taxon>Cytospora</taxon>
    </lineage>
</organism>
<dbReference type="GO" id="GO:0004029">
    <property type="term" value="F:aldehyde dehydrogenase (NAD+) activity"/>
    <property type="evidence" value="ECO:0007669"/>
    <property type="project" value="TreeGrafter"/>
</dbReference>
<dbReference type="GO" id="GO:0005737">
    <property type="term" value="C:cytoplasm"/>
    <property type="evidence" value="ECO:0007669"/>
    <property type="project" value="TreeGrafter"/>
</dbReference>
<reference evidence="1 2" key="1">
    <citation type="journal article" date="2023" name="PLoS ONE">
        <title>Cytospora paraplurivora sp. nov. isolated from orchards with fruit tree decline syndrome in Ontario, Canada.</title>
        <authorList>
            <person name="Ilyukhin E."/>
            <person name="Nguyen H.D.T."/>
            <person name="Castle A.J."/>
            <person name="Ellouze W."/>
        </authorList>
    </citation>
    <scope>NUCLEOTIDE SEQUENCE [LARGE SCALE GENOMIC DNA]</scope>
    <source>
        <strain evidence="1 2">FDS-564</strain>
    </source>
</reference>